<dbReference type="EMBL" id="JBHUFZ010000028">
    <property type="protein sequence ID" value="MFD1891108.1"/>
    <property type="molecule type" value="Genomic_DNA"/>
</dbReference>
<dbReference type="NCBIfam" id="TIGR00706">
    <property type="entry name" value="SppA_dom"/>
    <property type="match status" value="1"/>
</dbReference>
<dbReference type="PANTHER" id="PTHR33209">
    <property type="entry name" value="PROTEASE 4"/>
    <property type="match status" value="1"/>
</dbReference>
<dbReference type="Proteomes" id="UP001597326">
    <property type="component" value="Unassembled WGS sequence"/>
</dbReference>
<comment type="similarity">
    <text evidence="2">Belongs to the peptidase S49 family.</text>
</comment>
<keyword evidence="5" id="KW-0720">Serine protease</keyword>
<dbReference type="SUPFAM" id="SSF52096">
    <property type="entry name" value="ClpP/crotonase"/>
    <property type="match status" value="2"/>
</dbReference>
<dbReference type="RefSeq" id="WP_343874147.1">
    <property type="nucleotide sequence ID" value="NZ_BAAAIX010000026.1"/>
</dbReference>
<evidence type="ECO:0000256" key="3">
    <source>
        <dbReference type="ARBA" id="ARBA00022670"/>
    </source>
</evidence>
<keyword evidence="3" id="KW-0645">Protease</keyword>
<name>A0ABW4S0B1_9ACTN</name>
<protein>
    <submittedName>
        <fullName evidence="8">Signal peptide peptidase SppA</fullName>
    </submittedName>
</protein>
<evidence type="ECO:0000256" key="2">
    <source>
        <dbReference type="ARBA" id="ARBA00008683"/>
    </source>
</evidence>
<dbReference type="InterPro" id="IPR004635">
    <property type="entry name" value="Pept_S49_SppA"/>
</dbReference>
<dbReference type="InterPro" id="IPR004634">
    <property type="entry name" value="Pept_S49_pIV"/>
</dbReference>
<dbReference type="CDD" id="cd07023">
    <property type="entry name" value="S49_Sppa_N_C"/>
    <property type="match status" value="1"/>
</dbReference>
<dbReference type="InterPro" id="IPR029045">
    <property type="entry name" value="ClpP/crotonase-like_dom_sf"/>
</dbReference>
<gene>
    <name evidence="8" type="primary">sppA</name>
    <name evidence="8" type="ORF">ACFSCS_13085</name>
</gene>
<dbReference type="Pfam" id="PF01343">
    <property type="entry name" value="Peptidase_S49"/>
    <property type="match status" value="2"/>
</dbReference>
<evidence type="ECO:0000256" key="4">
    <source>
        <dbReference type="ARBA" id="ARBA00022801"/>
    </source>
</evidence>
<evidence type="ECO:0000313" key="8">
    <source>
        <dbReference type="EMBL" id="MFD1891108.1"/>
    </source>
</evidence>
<keyword evidence="4" id="KW-0378">Hydrolase</keyword>
<reference evidence="9" key="1">
    <citation type="journal article" date="2019" name="Int. J. Syst. Evol. Microbiol.">
        <title>The Global Catalogue of Microorganisms (GCM) 10K type strain sequencing project: providing services to taxonomists for standard genome sequencing and annotation.</title>
        <authorList>
            <consortium name="The Broad Institute Genomics Platform"/>
            <consortium name="The Broad Institute Genome Sequencing Center for Infectious Disease"/>
            <person name="Wu L."/>
            <person name="Ma J."/>
        </authorList>
    </citation>
    <scope>NUCLEOTIDE SEQUENCE [LARGE SCALE GENOMIC DNA]</scope>
    <source>
        <strain evidence="9">CAIM 431</strain>
    </source>
</reference>
<dbReference type="CDD" id="cd07018">
    <property type="entry name" value="S49_SppA_67K_type"/>
    <property type="match status" value="1"/>
</dbReference>
<keyword evidence="6" id="KW-0472">Membrane</keyword>
<dbReference type="PIRSF" id="PIRSF001217">
    <property type="entry name" value="Protease_4_SppA"/>
    <property type="match status" value="1"/>
</dbReference>
<proteinExistence type="inferred from homology"/>
<dbReference type="PANTHER" id="PTHR33209:SF1">
    <property type="entry name" value="PEPTIDASE S49 DOMAIN-CONTAINING PROTEIN"/>
    <property type="match status" value="1"/>
</dbReference>
<evidence type="ECO:0000259" key="7">
    <source>
        <dbReference type="Pfam" id="PF01343"/>
    </source>
</evidence>
<dbReference type="InterPro" id="IPR047217">
    <property type="entry name" value="S49_SppA_67K_type_N"/>
</dbReference>
<comment type="subcellular location">
    <subcellularLocation>
        <location evidence="1">Membrane</location>
    </subcellularLocation>
</comment>
<keyword evidence="9" id="KW-1185">Reference proteome</keyword>
<evidence type="ECO:0000256" key="5">
    <source>
        <dbReference type="ARBA" id="ARBA00022825"/>
    </source>
</evidence>
<dbReference type="Gene3D" id="6.20.330.10">
    <property type="match status" value="1"/>
</dbReference>
<sequence length="579" mass="61950">MDLVSMVKQKFVGGSNGSKVVLEIDLARGVLVAPPTNPMAALKAMNAPSMKALRERLREAATDDDVLGLVVHLGESGLGLAQAQELALAIAAFGEHKPTLGFSESFGEFANALPTYLVGAHCQELWMQPSGELGIGGVHVGITLLKGALGKLGVDPQFSQRHEYKTAGDQFSADHVTEPNREMMQALANSLAHRFVAIVAERRGLGEQQVWDAVDNSPLTPQQALDRGLVDQLGYRDQAMAHALKTWDAEVEQLRFVHRWNSRNPAEQMAHDLVQRKQPTLAVVSLRGGIVSGRGRPGGMSGQGDTGADVVCESLRAAQRDDKVKAVVLHVDSPGGSAVASDSIWRAVHQLREAGKPVVAQMGTYAASGGYYVSMAADEIVALPATLTGSIGVVGGKFVTRRTYEKLGLVHEGIDSGRNAGMMASDEWFTDEQWERFHASLDRIYADFTSKAAQDRSMPLEQLEPIARGRVWTGADALDRRLVDHLGGMDLAIDRACELAGLTRSRTHVRPYPALGPLDQFRPATSTESVGGQGAEALAATLDGSTGFERLLALAANRLGVRIDGFLTAPLLAPAIQLG</sequence>
<accession>A0ABW4S0B1</accession>
<feature type="domain" description="Peptidase S49" evidence="7">
    <location>
        <begin position="115"/>
        <end position="245"/>
    </location>
</feature>
<feature type="domain" description="Peptidase S49" evidence="7">
    <location>
        <begin position="351"/>
        <end position="502"/>
    </location>
</feature>
<dbReference type="InterPro" id="IPR047272">
    <property type="entry name" value="S49_SppA_C"/>
</dbReference>
<evidence type="ECO:0000313" key="9">
    <source>
        <dbReference type="Proteomes" id="UP001597326"/>
    </source>
</evidence>
<evidence type="ECO:0000256" key="6">
    <source>
        <dbReference type="ARBA" id="ARBA00023136"/>
    </source>
</evidence>
<comment type="caution">
    <text evidence="8">The sequence shown here is derived from an EMBL/GenBank/DDBJ whole genome shotgun (WGS) entry which is preliminary data.</text>
</comment>
<evidence type="ECO:0000256" key="1">
    <source>
        <dbReference type="ARBA" id="ARBA00004370"/>
    </source>
</evidence>
<dbReference type="Gene3D" id="3.90.226.10">
    <property type="entry name" value="2-enoyl-CoA Hydratase, Chain A, domain 1"/>
    <property type="match status" value="3"/>
</dbReference>
<dbReference type="InterPro" id="IPR002142">
    <property type="entry name" value="Peptidase_S49"/>
</dbReference>
<organism evidence="8 9">
    <name type="scientific">Luteococcus peritonei</name>
    <dbReference type="NCBI Taxonomy" id="88874"/>
    <lineage>
        <taxon>Bacteria</taxon>
        <taxon>Bacillati</taxon>
        <taxon>Actinomycetota</taxon>
        <taxon>Actinomycetes</taxon>
        <taxon>Propionibacteriales</taxon>
        <taxon>Propionibacteriaceae</taxon>
        <taxon>Luteococcus</taxon>
    </lineage>
</organism>